<dbReference type="PROSITE" id="PS51831">
    <property type="entry name" value="HD"/>
    <property type="match status" value="1"/>
</dbReference>
<evidence type="ECO:0000313" key="3">
    <source>
        <dbReference type="Proteomes" id="UP001056855"/>
    </source>
</evidence>
<dbReference type="Proteomes" id="UP001056855">
    <property type="component" value="Chromosome"/>
</dbReference>
<feature type="domain" description="HD" evidence="1">
    <location>
        <begin position="50"/>
        <end position="155"/>
    </location>
</feature>
<dbReference type="NCBIfam" id="TIGR00277">
    <property type="entry name" value="HDIG"/>
    <property type="match status" value="1"/>
</dbReference>
<gene>
    <name evidence="2" type="ORF">NGM29_17555</name>
</gene>
<dbReference type="EMBL" id="CP100355">
    <property type="protein sequence ID" value="UTF53550.1"/>
    <property type="molecule type" value="Genomic_DNA"/>
</dbReference>
<accession>A0A9E7N8T1</accession>
<name>A0A9E7N8T1_9EURY</name>
<dbReference type="InterPro" id="IPR006674">
    <property type="entry name" value="HD_domain"/>
</dbReference>
<protein>
    <submittedName>
        <fullName evidence="2">HD domain-containing protein</fullName>
    </submittedName>
</protein>
<dbReference type="Gene3D" id="1.10.3210.10">
    <property type="entry name" value="Hypothetical protein af1432"/>
    <property type="match status" value="1"/>
</dbReference>
<organism evidence="2 3">
    <name type="scientific">Natronosalvus rutilus</name>
    <dbReference type="NCBI Taxonomy" id="2953753"/>
    <lineage>
        <taxon>Archaea</taxon>
        <taxon>Methanobacteriati</taxon>
        <taxon>Methanobacteriota</taxon>
        <taxon>Stenosarchaea group</taxon>
        <taxon>Halobacteria</taxon>
        <taxon>Halobacteriales</taxon>
        <taxon>Natrialbaceae</taxon>
        <taxon>Natronosalvus</taxon>
    </lineage>
</organism>
<dbReference type="SMART" id="SM00471">
    <property type="entry name" value="HDc"/>
    <property type="match status" value="1"/>
</dbReference>
<proteinExistence type="predicted"/>
<dbReference type="PANTHER" id="PTHR33594:SF1">
    <property type="entry name" value="HD_PDEASE DOMAIN-CONTAINING PROTEIN"/>
    <property type="match status" value="1"/>
</dbReference>
<dbReference type="KEGG" id="sawl:NGM29_17555"/>
<reference evidence="2" key="1">
    <citation type="submission" date="2022-06" db="EMBL/GenBank/DDBJ databases">
        <title>Diverse halophilic archaea isolated from saline environments.</title>
        <authorList>
            <person name="Cui H.-L."/>
        </authorList>
    </citation>
    <scope>NUCLEOTIDE SEQUENCE</scope>
    <source>
        <strain evidence="2">WLHS1</strain>
    </source>
</reference>
<dbReference type="InterPro" id="IPR003607">
    <property type="entry name" value="HD/PDEase_dom"/>
</dbReference>
<evidence type="ECO:0000259" key="1">
    <source>
        <dbReference type="PROSITE" id="PS51831"/>
    </source>
</evidence>
<keyword evidence="3" id="KW-1185">Reference proteome</keyword>
<evidence type="ECO:0000313" key="2">
    <source>
        <dbReference type="EMBL" id="UTF53550.1"/>
    </source>
</evidence>
<dbReference type="GeneID" id="73291891"/>
<dbReference type="PANTHER" id="PTHR33594">
    <property type="entry name" value="SUPERFAMILY HYDROLASE, PUTATIVE (AFU_ORTHOLOGUE AFUA_1G03035)-RELATED"/>
    <property type="match status" value="1"/>
</dbReference>
<dbReference type="SUPFAM" id="SSF109604">
    <property type="entry name" value="HD-domain/PDEase-like"/>
    <property type="match status" value="1"/>
</dbReference>
<dbReference type="CDD" id="cd00077">
    <property type="entry name" value="HDc"/>
    <property type="match status" value="1"/>
</dbReference>
<dbReference type="Pfam" id="PF01966">
    <property type="entry name" value="HD"/>
    <property type="match status" value="1"/>
</dbReference>
<dbReference type="InterPro" id="IPR006675">
    <property type="entry name" value="HDIG_dom"/>
</dbReference>
<dbReference type="RefSeq" id="WP_254158076.1">
    <property type="nucleotide sequence ID" value="NZ_CP100355.1"/>
</dbReference>
<sequence>MGVEITETTVTDAEFEAMKQFVFEYLAASVEKEDEGGRMRWYPWHSAEYRHNHILNVVDLATEIAEKEGADVDVTRVAALFHDVAKLETDQELHAEAGARVAREYLEAQSEYPESFIAQVTRAIEYHSYQGDVTDLSMESQCVIEADLLDKIGANGTALMLLRMGYEARTHMDADEMVDRVLERGLDAASRVRSDTADGIAHRRLKRVKWFREWLEDEIAALGE</sequence>
<dbReference type="AlphaFoldDB" id="A0A9E7N8T1"/>